<dbReference type="SMART" id="SM00360">
    <property type="entry name" value="RRM"/>
    <property type="match status" value="1"/>
</dbReference>
<dbReference type="Pfam" id="PF00076">
    <property type="entry name" value="RRM_1"/>
    <property type="match status" value="1"/>
</dbReference>
<dbReference type="GO" id="GO:0003723">
    <property type="term" value="F:RNA binding"/>
    <property type="evidence" value="ECO:0007669"/>
    <property type="project" value="UniProtKB-UniRule"/>
</dbReference>
<dbReference type="AlphaFoldDB" id="A0A396HRL6"/>
<dbReference type="Gramene" id="rna28990">
    <property type="protein sequence ID" value="RHN54015.1"/>
    <property type="gene ID" value="gene28990"/>
</dbReference>
<proteinExistence type="predicted"/>
<comment type="caution">
    <text evidence="5">The sequence shown here is derived from an EMBL/GenBank/DDBJ whole genome shotgun (WGS) entry which is preliminary data.</text>
</comment>
<dbReference type="PANTHER" id="PTHR48025">
    <property type="entry name" value="OS02G0815200 PROTEIN"/>
    <property type="match status" value="1"/>
</dbReference>
<reference evidence="6" key="1">
    <citation type="journal article" date="2018" name="Nat. Plants">
        <title>Whole-genome landscape of Medicago truncatula symbiotic genes.</title>
        <authorList>
            <person name="Pecrix Y."/>
            <person name="Staton S.E."/>
            <person name="Sallet E."/>
            <person name="Lelandais-Briere C."/>
            <person name="Moreau S."/>
            <person name="Carrere S."/>
            <person name="Blein T."/>
            <person name="Jardinaud M.F."/>
            <person name="Latrasse D."/>
            <person name="Zouine M."/>
            <person name="Zahm M."/>
            <person name="Kreplak J."/>
            <person name="Mayjonade B."/>
            <person name="Satge C."/>
            <person name="Perez M."/>
            <person name="Cauet S."/>
            <person name="Marande W."/>
            <person name="Chantry-Darmon C."/>
            <person name="Lopez-Roques C."/>
            <person name="Bouchez O."/>
            <person name="Berard A."/>
            <person name="Debelle F."/>
            <person name="Munos S."/>
            <person name="Bendahmane A."/>
            <person name="Berges H."/>
            <person name="Niebel A."/>
            <person name="Buitink J."/>
            <person name="Frugier F."/>
            <person name="Benhamed M."/>
            <person name="Crespi M."/>
            <person name="Gouzy J."/>
            <person name="Gamas P."/>
        </authorList>
    </citation>
    <scope>NUCLEOTIDE SEQUENCE [LARGE SCALE GENOMIC DNA]</scope>
    <source>
        <strain evidence="6">cv. Jemalong A17</strain>
    </source>
</reference>
<feature type="transmembrane region" description="Helical" evidence="3">
    <location>
        <begin position="37"/>
        <end position="70"/>
    </location>
</feature>
<dbReference type="SUPFAM" id="SSF54928">
    <property type="entry name" value="RNA-binding domain, RBD"/>
    <property type="match status" value="1"/>
</dbReference>
<protein>
    <submittedName>
        <fullName evidence="5">Putative nucleotide-binding alpha-beta plait domain-containing protein</fullName>
    </submittedName>
</protein>
<keyword evidence="3" id="KW-1133">Transmembrane helix</keyword>
<dbReference type="InterPro" id="IPR035979">
    <property type="entry name" value="RBD_domain_sf"/>
</dbReference>
<evidence type="ECO:0000259" key="4">
    <source>
        <dbReference type="PROSITE" id="PS50102"/>
    </source>
</evidence>
<dbReference type="InterPro" id="IPR012677">
    <property type="entry name" value="Nucleotide-bd_a/b_plait_sf"/>
</dbReference>
<dbReference type="InterPro" id="IPR050502">
    <property type="entry name" value="Euk_RNA-bind_prot"/>
</dbReference>
<dbReference type="Gene3D" id="3.30.70.330">
    <property type="match status" value="1"/>
</dbReference>
<evidence type="ECO:0000256" key="3">
    <source>
        <dbReference type="SAM" id="Phobius"/>
    </source>
</evidence>
<evidence type="ECO:0000313" key="6">
    <source>
        <dbReference type="Proteomes" id="UP000265566"/>
    </source>
</evidence>
<dbReference type="Proteomes" id="UP000265566">
    <property type="component" value="Chromosome 5"/>
</dbReference>
<evidence type="ECO:0000256" key="1">
    <source>
        <dbReference type="ARBA" id="ARBA00022884"/>
    </source>
</evidence>
<dbReference type="PROSITE" id="PS50102">
    <property type="entry name" value="RRM"/>
    <property type="match status" value="1"/>
</dbReference>
<sequence>MAAIEMKTMKSRCGDVGTTISSVRDPSWWFAHDSKDFAFPFFLLVISHISFHYFAITIFMSINLMICIYISTGFGNELEFPLPCPTRCCHTVYHPVIRVDYTPPIAGMFVPPYLKAFVKEMTTLSSDDKNKNSFLVVGGNLPPETRNHDLLQLFQPFGHVIGADIAIAQHTGLSGRFAFVNFATKEAAQSAIERLNGIDYHNFILRVEWSTPTTT</sequence>
<keyword evidence="3" id="KW-0472">Membrane</keyword>
<evidence type="ECO:0000256" key="2">
    <source>
        <dbReference type="PROSITE-ProRule" id="PRU00176"/>
    </source>
</evidence>
<keyword evidence="1 2" id="KW-0694">RNA-binding</keyword>
<dbReference type="InterPro" id="IPR000504">
    <property type="entry name" value="RRM_dom"/>
</dbReference>
<feature type="domain" description="RRM" evidence="4">
    <location>
        <begin position="134"/>
        <end position="212"/>
    </location>
</feature>
<accession>A0A396HRL6</accession>
<gene>
    <name evidence="5" type="ORF">MtrunA17_Chr5g0402101</name>
</gene>
<dbReference type="PANTHER" id="PTHR48025:SF1">
    <property type="entry name" value="RRM DOMAIN-CONTAINING PROTEIN"/>
    <property type="match status" value="1"/>
</dbReference>
<organism evidence="5 6">
    <name type="scientific">Medicago truncatula</name>
    <name type="common">Barrel medic</name>
    <name type="synonym">Medicago tribuloides</name>
    <dbReference type="NCBI Taxonomy" id="3880"/>
    <lineage>
        <taxon>Eukaryota</taxon>
        <taxon>Viridiplantae</taxon>
        <taxon>Streptophyta</taxon>
        <taxon>Embryophyta</taxon>
        <taxon>Tracheophyta</taxon>
        <taxon>Spermatophyta</taxon>
        <taxon>Magnoliopsida</taxon>
        <taxon>eudicotyledons</taxon>
        <taxon>Gunneridae</taxon>
        <taxon>Pentapetalae</taxon>
        <taxon>rosids</taxon>
        <taxon>fabids</taxon>
        <taxon>Fabales</taxon>
        <taxon>Fabaceae</taxon>
        <taxon>Papilionoideae</taxon>
        <taxon>50 kb inversion clade</taxon>
        <taxon>NPAAA clade</taxon>
        <taxon>Hologalegina</taxon>
        <taxon>IRL clade</taxon>
        <taxon>Trifolieae</taxon>
        <taxon>Medicago</taxon>
    </lineage>
</organism>
<keyword evidence="3" id="KW-0812">Transmembrane</keyword>
<dbReference type="EMBL" id="PSQE01000005">
    <property type="protein sequence ID" value="RHN54015.1"/>
    <property type="molecule type" value="Genomic_DNA"/>
</dbReference>
<evidence type="ECO:0000313" key="5">
    <source>
        <dbReference type="EMBL" id="RHN54015.1"/>
    </source>
</evidence>
<name>A0A396HRL6_MEDTR</name>